<reference evidence="1" key="1">
    <citation type="journal article" date="2022" name="IScience">
        <title>Evolution of zygomycete secretomes and the origins of terrestrial fungal ecologies.</title>
        <authorList>
            <person name="Chang Y."/>
            <person name="Wang Y."/>
            <person name="Mondo S."/>
            <person name="Ahrendt S."/>
            <person name="Andreopoulos W."/>
            <person name="Barry K."/>
            <person name="Beard J."/>
            <person name="Benny G.L."/>
            <person name="Blankenship S."/>
            <person name="Bonito G."/>
            <person name="Cuomo C."/>
            <person name="Desiro A."/>
            <person name="Gervers K.A."/>
            <person name="Hundley H."/>
            <person name="Kuo A."/>
            <person name="LaButti K."/>
            <person name="Lang B.F."/>
            <person name="Lipzen A."/>
            <person name="O'Donnell K."/>
            <person name="Pangilinan J."/>
            <person name="Reynolds N."/>
            <person name="Sandor L."/>
            <person name="Smith M.E."/>
            <person name="Tsang A."/>
            <person name="Grigoriev I.V."/>
            <person name="Stajich J.E."/>
            <person name="Spatafora J.W."/>
        </authorList>
    </citation>
    <scope>NUCLEOTIDE SEQUENCE</scope>
    <source>
        <strain evidence="1">RSA 2281</strain>
    </source>
</reference>
<organism evidence="1 2">
    <name type="scientific">Phascolomyces articulosus</name>
    <dbReference type="NCBI Taxonomy" id="60185"/>
    <lineage>
        <taxon>Eukaryota</taxon>
        <taxon>Fungi</taxon>
        <taxon>Fungi incertae sedis</taxon>
        <taxon>Mucoromycota</taxon>
        <taxon>Mucoromycotina</taxon>
        <taxon>Mucoromycetes</taxon>
        <taxon>Mucorales</taxon>
        <taxon>Lichtheimiaceae</taxon>
        <taxon>Phascolomyces</taxon>
    </lineage>
</organism>
<reference evidence="1" key="2">
    <citation type="submission" date="2023-02" db="EMBL/GenBank/DDBJ databases">
        <authorList>
            <consortium name="DOE Joint Genome Institute"/>
            <person name="Mondo S.J."/>
            <person name="Chang Y."/>
            <person name="Wang Y."/>
            <person name="Ahrendt S."/>
            <person name="Andreopoulos W."/>
            <person name="Barry K."/>
            <person name="Beard J."/>
            <person name="Benny G.L."/>
            <person name="Blankenship S."/>
            <person name="Bonito G."/>
            <person name="Cuomo C."/>
            <person name="Desiro A."/>
            <person name="Gervers K.A."/>
            <person name="Hundley H."/>
            <person name="Kuo A."/>
            <person name="LaButti K."/>
            <person name="Lang B.F."/>
            <person name="Lipzen A."/>
            <person name="O'Donnell K."/>
            <person name="Pangilinan J."/>
            <person name="Reynolds N."/>
            <person name="Sandor L."/>
            <person name="Smith M.W."/>
            <person name="Tsang A."/>
            <person name="Grigoriev I.V."/>
            <person name="Stajich J.E."/>
            <person name="Spatafora J.W."/>
        </authorList>
    </citation>
    <scope>NUCLEOTIDE SEQUENCE</scope>
    <source>
        <strain evidence="1">RSA 2281</strain>
    </source>
</reference>
<dbReference type="Proteomes" id="UP001209540">
    <property type="component" value="Unassembled WGS sequence"/>
</dbReference>
<name>A0AAD5PJP0_9FUNG</name>
<protein>
    <submittedName>
        <fullName evidence="1">Uncharacterized protein</fullName>
    </submittedName>
</protein>
<comment type="caution">
    <text evidence="1">The sequence shown here is derived from an EMBL/GenBank/DDBJ whole genome shotgun (WGS) entry which is preliminary data.</text>
</comment>
<sequence>MPLPQCTDADLELLSKVIAQFPANSIDNSDPIEDNNSKSLALAVKKLKRFMTTDAIKLIQWTYVILQARTTNNVTIDANSVTLILKDTVNIALIDLLVECIAFREAIDDSVFGALLNLGKESIGTPMSMLWLLCLICERLPQWSIPRIHEYLLWSFATVGNPHIDGSV</sequence>
<evidence type="ECO:0000313" key="1">
    <source>
        <dbReference type="EMBL" id="KAI9276961.1"/>
    </source>
</evidence>
<gene>
    <name evidence="1" type="ORF">BDA99DRAFT_494541</name>
</gene>
<keyword evidence="2" id="KW-1185">Reference proteome</keyword>
<dbReference type="EMBL" id="JAIXMP010000002">
    <property type="protein sequence ID" value="KAI9276961.1"/>
    <property type="molecule type" value="Genomic_DNA"/>
</dbReference>
<proteinExistence type="predicted"/>
<evidence type="ECO:0000313" key="2">
    <source>
        <dbReference type="Proteomes" id="UP001209540"/>
    </source>
</evidence>
<accession>A0AAD5PJP0</accession>
<dbReference type="AlphaFoldDB" id="A0AAD5PJP0"/>